<organism evidence="1">
    <name type="scientific">marine sediment metagenome</name>
    <dbReference type="NCBI Taxonomy" id="412755"/>
    <lineage>
        <taxon>unclassified sequences</taxon>
        <taxon>metagenomes</taxon>
        <taxon>ecological metagenomes</taxon>
    </lineage>
</organism>
<gene>
    <name evidence="1" type="ORF">LCGC14_1387170</name>
</gene>
<dbReference type="EMBL" id="LAZR01008922">
    <property type="protein sequence ID" value="KKM75743.1"/>
    <property type="molecule type" value="Genomic_DNA"/>
</dbReference>
<evidence type="ECO:0000313" key="1">
    <source>
        <dbReference type="EMBL" id="KKM75743.1"/>
    </source>
</evidence>
<sequence>HKGVILGDSKVVGLDEWSSRHESALSALFLGVTPGETAGAEGRAKGLAAKAEQDVFPEKIDVEGALSGNATLAANMLDNGADPENVRTVLEAIKSASADDNVNAGIDALIGGLPISQAEHQRRKGEGEISEKQPLIDAMVKAGVPRPSATLIALGKGSVEISAPGQLGAKQLGDLRSSILEAENAQQAVELMIPALDEDTVGMWAAMRDSETAGIAVQIPVIKSIAGFLGFSEEKVMKARVARKAAKLNVGILARFITRKGGRLSNEDRQFALDALGLFEFSATAPQAREVLGRLIRLAEDVKDTARTQIQSGTVLPAPGTAGTIVVRQNEDGSFTAIDPDGTERQLERVQ</sequence>
<feature type="non-terminal residue" evidence="1">
    <location>
        <position position="1"/>
    </location>
</feature>
<protein>
    <submittedName>
        <fullName evidence="1">Uncharacterized protein</fullName>
    </submittedName>
</protein>
<reference evidence="1" key="1">
    <citation type="journal article" date="2015" name="Nature">
        <title>Complex archaea that bridge the gap between prokaryotes and eukaryotes.</title>
        <authorList>
            <person name="Spang A."/>
            <person name="Saw J.H."/>
            <person name="Jorgensen S.L."/>
            <person name="Zaremba-Niedzwiedzka K."/>
            <person name="Martijn J."/>
            <person name="Lind A.E."/>
            <person name="van Eijk R."/>
            <person name="Schleper C."/>
            <person name="Guy L."/>
            <person name="Ettema T.J."/>
        </authorList>
    </citation>
    <scope>NUCLEOTIDE SEQUENCE</scope>
</reference>
<proteinExistence type="predicted"/>
<name>A0A0F9K175_9ZZZZ</name>
<dbReference type="AlphaFoldDB" id="A0A0F9K175"/>
<accession>A0A0F9K175</accession>
<comment type="caution">
    <text evidence="1">The sequence shown here is derived from an EMBL/GenBank/DDBJ whole genome shotgun (WGS) entry which is preliminary data.</text>
</comment>